<dbReference type="Pfam" id="PF20716">
    <property type="entry name" value="ATPTG10"/>
    <property type="match status" value="1"/>
</dbReference>
<feature type="compositionally biased region" description="Gly residues" evidence="1">
    <location>
        <begin position="1"/>
        <end position="15"/>
    </location>
</feature>
<protein>
    <recommendedName>
        <fullName evidence="2">ATPTG10-like domain-containing protein</fullName>
    </recommendedName>
</protein>
<evidence type="ECO:0000256" key="1">
    <source>
        <dbReference type="SAM" id="MobiDB-lite"/>
    </source>
</evidence>
<dbReference type="OrthoDB" id="10508853at2759"/>
<feature type="region of interest" description="Disordered" evidence="1">
    <location>
        <begin position="1"/>
        <end position="26"/>
    </location>
</feature>
<dbReference type="InterPro" id="IPR049262">
    <property type="entry name" value="ATPTG10-like_dom"/>
</dbReference>
<evidence type="ECO:0000259" key="2">
    <source>
        <dbReference type="Pfam" id="PF20716"/>
    </source>
</evidence>
<reference evidence="3" key="2">
    <citation type="submission" date="2013-10" db="EMBL/GenBank/DDBJ databases">
        <authorList>
            <person name="Aslett M."/>
        </authorList>
    </citation>
    <scope>NUCLEOTIDE SEQUENCE [LARGE SCALE GENOMIC DNA]</scope>
    <source>
        <strain evidence="3">Weybridge</strain>
    </source>
</reference>
<dbReference type="VEuPathDB" id="ToxoDB:EMWEY_00005430"/>
<feature type="domain" description="ATPTG10-like" evidence="2">
    <location>
        <begin position="29"/>
        <end position="124"/>
    </location>
</feature>
<dbReference type="AlphaFoldDB" id="U6M3E2"/>
<name>U6M3E2_EIMMA</name>
<accession>U6M3E2</accession>
<dbReference type="GeneID" id="25334529"/>
<proteinExistence type="predicted"/>
<gene>
    <name evidence="3" type="ORF">EMWEY_00005430</name>
</gene>
<dbReference type="RefSeq" id="XP_013333614.1">
    <property type="nucleotide sequence ID" value="XM_013478160.1"/>
</dbReference>
<keyword evidence="4" id="KW-1185">Reference proteome</keyword>
<dbReference type="Proteomes" id="UP000030763">
    <property type="component" value="Unassembled WGS sequence"/>
</dbReference>
<evidence type="ECO:0000313" key="4">
    <source>
        <dbReference type="Proteomes" id="UP000030763"/>
    </source>
</evidence>
<dbReference type="EMBL" id="HG719181">
    <property type="protein sequence ID" value="CDJ56964.1"/>
    <property type="molecule type" value="Genomic_DNA"/>
</dbReference>
<evidence type="ECO:0000313" key="3">
    <source>
        <dbReference type="EMBL" id="CDJ56964.1"/>
    </source>
</evidence>
<organism evidence="3 4">
    <name type="scientific">Eimeria maxima</name>
    <name type="common">Coccidian parasite</name>
    <dbReference type="NCBI Taxonomy" id="5804"/>
    <lineage>
        <taxon>Eukaryota</taxon>
        <taxon>Sar</taxon>
        <taxon>Alveolata</taxon>
        <taxon>Apicomplexa</taxon>
        <taxon>Conoidasida</taxon>
        <taxon>Coccidia</taxon>
        <taxon>Eucoccidiorida</taxon>
        <taxon>Eimeriorina</taxon>
        <taxon>Eimeriidae</taxon>
        <taxon>Eimeria</taxon>
    </lineage>
</organism>
<dbReference type="OMA" id="HILAGCR"/>
<sequence length="125" mass="13254">MEGGEGPAQGSGLGGPPGPPPAEGSGAVLLKEAEQLAAYIEGGNHSGEKGKLLQMSWGDKAVVLPALRRLLLSPNKERETIKRAIDALLPPSDTPVSQQDPHFLAGKLWLQARLFAMHEKSPLQF</sequence>
<reference evidence="3" key="1">
    <citation type="submission" date="2013-10" db="EMBL/GenBank/DDBJ databases">
        <title>Genomic analysis of the causative agents of coccidiosis in chickens.</title>
        <authorList>
            <person name="Reid A.J."/>
            <person name="Blake D."/>
            <person name="Billington K."/>
            <person name="Browne H."/>
            <person name="Dunn M."/>
            <person name="Hung S."/>
            <person name="Kawahara F."/>
            <person name="Miranda-Saavedra D."/>
            <person name="Mourier T."/>
            <person name="Nagra H."/>
            <person name="Otto T.D."/>
            <person name="Rawlings N."/>
            <person name="Sanchez A."/>
            <person name="Sanders M."/>
            <person name="Subramaniam C."/>
            <person name="Tay Y."/>
            <person name="Dear P."/>
            <person name="Doerig C."/>
            <person name="Gruber A."/>
            <person name="Parkinson J."/>
            <person name="Shirley M."/>
            <person name="Wan K.L."/>
            <person name="Berriman M."/>
            <person name="Tomley F."/>
            <person name="Pain A."/>
        </authorList>
    </citation>
    <scope>NUCLEOTIDE SEQUENCE [LARGE SCALE GENOMIC DNA]</scope>
    <source>
        <strain evidence="3">Weybridge</strain>
    </source>
</reference>